<evidence type="ECO:0000313" key="3">
    <source>
        <dbReference type="Proteomes" id="UP001498398"/>
    </source>
</evidence>
<comment type="caution">
    <text evidence="2">The sequence shown here is derived from an EMBL/GenBank/DDBJ whole genome shotgun (WGS) entry which is preliminary data.</text>
</comment>
<organism evidence="2 3">
    <name type="scientific">Marasmiellus scandens</name>
    <dbReference type="NCBI Taxonomy" id="2682957"/>
    <lineage>
        <taxon>Eukaryota</taxon>
        <taxon>Fungi</taxon>
        <taxon>Dikarya</taxon>
        <taxon>Basidiomycota</taxon>
        <taxon>Agaricomycotina</taxon>
        <taxon>Agaricomycetes</taxon>
        <taxon>Agaricomycetidae</taxon>
        <taxon>Agaricales</taxon>
        <taxon>Marasmiineae</taxon>
        <taxon>Omphalotaceae</taxon>
        <taxon>Marasmiellus</taxon>
    </lineage>
</organism>
<keyword evidence="3" id="KW-1185">Reference proteome</keyword>
<dbReference type="Proteomes" id="UP001498398">
    <property type="component" value="Unassembled WGS sequence"/>
</dbReference>
<gene>
    <name evidence="2" type="ORF">VKT23_008155</name>
</gene>
<accession>A0ABR1JIB4</accession>
<feature type="compositionally biased region" description="Basic residues" evidence="1">
    <location>
        <begin position="29"/>
        <end position="40"/>
    </location>
</feature>
<feature type="compositionally biased region" description="Polar residues" evidence="1">
    <location>
        <begin position="92"/>
        <end position="110"/>
    </location>
</feature>
<evidence type="ECO:0000256" key="1">
    <source>
        <dbReference type="SAM" id="MobiDB-lite"/>
    </source>
</evidence>
<evidence type="ECO:0000313" key="2">
    <source>
        <dbReference type="EMBL" id="KAK7461726.1"/>
    </source>
</evidence>
<name>A0ABR1JIB4_9AGAR</name>
<protein>
    <submittedName>
        <fullName evidence="2">Uncharacterized protein</fullName>
    </submittedName>
</protein>
<sequence length="231" mass="25645">MVKKPAHWGASGPLLPATQTPLTPPNTPAKRRSGRTRKASARAADTAESMFMEPPTTPPKRKVSKINAPPAPRKSKRTKMLDDFEEDPELINPSQTEDQQGTPQIQSSDLEGTFGDLVYPDFSSAIRDEGRYVINNDVEHLQSILDRLGNTTTIYSALTDLKVLIAKYVSGVGENGPLILPDPDDPHDIIGSIQNTFIRELFRTNNHPDTVWEESGANLFISRDEWDEIVK</sequence>
<proteinExistence type="predicted"/>
<reference evidence="2 3" key="1">
    <citation type="submission" date="2024-01" db="EMBL/GenBank/DDBJ databases">
        <title>A draft genome for the cacao thread blight pathogen Marasmiellus scandens.</title>
        <authorList>
            <person name="Baruah I.K."/>
            <person name="Leung J."/>
            <person name="Bukari Y."/>
            <person name="Amoako-Attah I."/>
            <person name="Meinhardt L.W."/>
            <person name="Bailey B.A."/>
            <person name="Cohen S.P."/>
        </authorList>
    </citation>
    <scope>NUCLEOTIDE SEQUENCE [LARGE SCALE GENOMIC DNA]</scope>
    <source>
        <strain evidence="2 3">GH-19</strain>
    </source>
</reference>
<feature type="region of interest" description="Disordered" evidence="1">
    <location>
        <begin position="1"/>
        <end position="113"/>
    </location>
</feature>
<dbReference type="EMBL" id="JBANRG010000012">
    <property type="protein sequence ID" value="KAK7461726.1"/>
    <property type="molecule type" value="Genomic_DNA"/>
</dbReference>